<keyword evidence="3" id="KW-1185">Reference proteome</keyword>
<feature type="transmembrane region" description="Helical" evidence="1">
    <location>
        <begin position="59"/>
        <end position="79"/>
    </location>
</feature>
<accession>A0ABP1EAW1</accession>
<organism evidence="2 3">
    <name type="scientific">Somion occarium</name>
    <dbReference type="NCBI Taxonomy" id="3059160"/>
    <lineage>
        <taxon>Eukaryota</taxon>
        <taxon>Fungi</taxon>
        <taxon>Dikarya</taxon>
        <taxon>Basidiomycota</taxon>
        <taxon>Agaricomycotina</taxon>
        <taxon>Agaricomycetes</taxon>
        <taxon>Polyporales</taxon>
        <taxon>Cerrenaceae</taxon>
        <taxon>Somion</taxon>
    </lineage>
</organism>
<feature type="transmembrane region" description="Helical" evidence="1">
    <location>
        <begin position="30"/>
        <end position="53"/>
    </location>
</feature>
<reference evidence="3" key="1">
    <citation type="submission" date="2024-04" db="EMBL/GenBank/DDBJ databases">
        <authorList>
            <person name="Shaw F."/>
            <person name="Minotto A."/>
        </authorList>
    </citation>
    <scope>NUCLEOTIDE SEQUENCE [LARGE SCALE GENOMIC DNA]</scope>
</reference>
<evidence type="ECO:0000256" key="1">
    <source>
        <dbReference type="SAM" id="Phobius"/>
    </source>
</evidence>
<proteinExistence type="predicted"/>
<evidence type="ECO:0000313" key="2">
    <source>
        <dbReference type="EMBL" id="CAL1716659.1"/>
    </source>
</evidence>
<keyword evidence="1" id="KW-0472">Membrane</keyword>
<gene>
    <name evidence="2" type="ORF">GFSPODELE1_LOCUS10859</name>
</gene>
<protein>
    <submittedName>
        <fullName evidence="2">Uncharacterized protein</fullName>
    </submittedName>
</protein>
<dbReference type="Proteomes" id="UP001497453">
    <property type="component" value="Chromosome 9"/>
</dbReference>
<dbReference type="EMBL" id="OZ037952">
    <property type="protein sequence ID" value="CAL1716659.1"/>
    <property type="molecule type" value="Genomic_DNA"/>
</dbReference>
<evidence type="ECO:0000313" key="3">
    <source>
        <dbReference type="Proteomes" id="UP001497453"/>
    </source>
</evidence>
<keyword evidence="1" id="KW-0812">Transmembrane</keyword>
<keyword evidence="1" id="KW-1133">Transmembrane helix</keyword>
<sequence length="135" mass="15253">MSPHTSDRHNQRYQDRCIYNARHLSVCGHLFLYLIYGEGFAAFLYFSFFFPFAGVFHSSMHFCALFLATLFVMSTAAPLQGTIVYPQDENIMPQGDILIANWLAIRPDGDLVLREGAKLNAACAHSVCLQIEDRS</sequence>
<name>A0ABP1EAW1_9APHY</name>